<organism evidence="5 6">
    <name type="scientific">Toxocara canis</name>
    <name type="common">Canine roundworm</name>
    <dbReference type="NCBI Taxonomy" id="6265"/>
    <lineage>
        <taxon>Eukaryota</taxon>
        <taxon>Metazoa</taxon>
        <taxon>Ecdysozoa</taxon>
        <taxon>Nematoda</taxon>
        <taxon>Chromadorea</taxon>
        <taxon>Rhabditida</taxon>
        <taxon>Spirurina</taxon>
        <taxon>Ascaridomorpha</taxon>
        <taxon>Ascaridoidea</taxon>
        <taxon>Toxocaridae</taxon>
        <taxon>Toxocara</taxon>
    </lineage>
</organism>
<reference evidence="6" key="1">
    <citation type="submission" date="2016-06" db="UniProtKB">
        <authorList>
            <consortium name="WormBaseParasite"/>
        </authorList>
    </citation>
    <scope>IDENTIFICATION</scope>
</reference>
<dbReference type="InterPro" id="IPR039918">
    <property type="entry name" value="PPP4R4"/>
</dbReference>
<sequence>MPGGWTNCHNLFILPVALSQAEPTQRVQRRVIATKLIEKLCSALPSLDVRKELAPCAQMLAQDPNANVRGSIAQRLGVIAQSLHNASDCGTLLLPCLIELCNDDDIGVREAILNTVAVCLPHFSKGILYLFLRKVIDLLIEHAIIDLLIELGILLIY</sequence>
<dbReference type="GO" id="GO:0005829">
    <property type="term" value="C:cytosol"/>
    <property type="evidence" value="ECO:0007669"/>
    <property type="project" value="TreeGrafter"/>
</dbReference>
<name>A0A183VD66_TOXCA</name>
<dbReference type="WBParaSite" id="TCNE_0001869001-mRNA-1">
    <property type="protein sequence ID" value="TCNE_0001869001-mRNA-1"/>
    <property type="gene ID" value="TCNE_0001869001"/>
</dbReference>
<keyword evidence="5" id="KW-1185">Reference proteome</keyword>
<dbReference type="EMBL" id="UYWY01025827">
    <property type="protein sequence ID" value="VDM50007.1"/>
    <property type="molecule type" value="Genomic_DNA"/>
</dbReference>
<gene>
    <name evidence="4" type="ORF">TCNE_LOCUS18686</name>
</gene>
<feature type="signal peptide" evidence="3">
    <location>
        <begin position="1"/>
        <end position="21"/>
    </location>
</feature>
<accession>A0A183VD66</accession>
<evidence type="ECO:0000313" key="5">
    <source>
        <dbReference type="Proteomes" id="UP000050794"/>
    </source>
</evidence>
<dbReference type="InterPro" id="IPR011989">
    <property type="entry name" value="ARM-like"/>
</dbReference>
<dbReference type="SUPFAM" id="SSF48371">
    <property type="entry name" value="ARM repeat"/>
    <property type="match status" value="1"/>
</dbReference>
<evidence type="ECO:0000256" key="1">
    <source>
        <dbReference type="ARBA" id="ARBA00022737"/>
    </source>
</evidence>
<reference evidence="4 5" key="2">
    <citation type="submission" date="2018-11" db="EMBL/GenBank/DDBJ databases">
        <authorList>
            <consortium name="Pathogen Informatics"/>
        </authorList>
    </citation>
    <scope>NUCLEOTIDE SEQUENCE [LARGE SCALE GENOMIC DNA]</scope>
</reference>
<dbReference type="AlphaFoldDB" id="A0A183VD66"/>
<dbReference type="Gene3D" id="1.25.10.10">
    <property type="entry name" value="Leucine-rich Repeat Variant"/>
    <property type="match status" value="1"/>
</dbReference>
<dbReference type="PANTHER" id="PTHR21467:SF0">
    <property type="entry name" value="SERINE_THREONINE-PROTEIN PHOSPHATASE 4 REGULATORY SUBUNIT 4"/>
    <property type="match status" value="1"/>
</dbReference>
<dbReference type="InterPro" id="IPR016024">
    <property type="entry name" value="ARM-type_fold"/>
</dbReference>
<dbReference type="InterPro" id="IPR000357">
    <property type="entry name" value="HEAT"/>
</dbReference>
<keyword evidence="3" id="KW-0732">Signal</keyword>
<dbReference type="InterPro" id="IPR021133">
    <property type="entry name" value="HEAT_type_2"/>
</dbReference>
<dbReference type="GO" id="GO:0008287">
    <property type="term" value="C:protein serine/threonine phosphatase complex"/>
    <property type="evidence" value="ECO:0007669"/>
    <property type="project" value="TreeGrafter"/>
</dbReference>
<proteinExistence type="predicted"/>
<evidence type="ECO:0000313" key="4">
    <source>
        <dbReference type="EMBL" id="VDM50007.1"/>
    </source>
</evidence>
<evidence type="ECO:0000256" key="3">
    <source>
        <dbReference type="SAM" id="SignalP"/>
    </source>
</evidence>
<dbReference type="Proteomes" id="UP000050794">
    <property type="component" value="Unassembled WGS sequence"/>
</dbReference>
<dbReference type="PANTHER" id="PTHR21467">
    <property type="entry name" value="PROTEIN PHOSPHATASE 4 REGULATORY SUBUNIT 4 PPP4R4"/>
    <property type="match status" value="1"/>
</dbReference>
<evidence type="ECO:0000256" key="2">
    <source>
        <dbReference type="PROSITE-ProRule" id="PRU00103"/>
    </source>
</evidence>
<feature type="repeat" description="HEAT" evidence="2">
    <location>
        <begin position="93"/>
        <end position="128"/>
    </location>
</feature>
<evidence type="ECO:0000313" key="6">
    <source>
        <dbReference type="WBParaSite" id="TCNE_0001869001-mRNA-1"/>
    </source>
</evidence>
<dbReference type="PROSITE" id="PS50077">
    <property type="entry name" value="HEAT_REPEAT"/>
    <property type="match status" value="2"/>
</dbReference>
<feature type="repeat" description="HEAT" evidence="2">
    <location>
        <begin position="53"/>
        <end position="87"/>
    </location>
</feature>
<dbReference type="Pfam" id="PF02985">
    <property type="entry name" value="HEAT"/>
    <property type="match status" value="1"/>
</dbReference>
<protein>
    <submittedName>
        <fullName evidence="6">TIP120 domain-containing protein</fullName>
    </submittedName>
</protein>
<feature type="chain" id="PRO_5044553751" evidence="3">
    <location>
        <begin position="22"/>
        <end position="157"/>
    </location>
</feature>
<keyword evidence="1" id="KW-0677">Repeat</keyword>
<dbReference type="GO" id="GO:0019888">
    <property type="term" value="F:protein phosphatase regulator activity"/>
    <property type="evidence" value="ECO:0007669"/>
    <property type="project" value="TreeGrafter"/>
</dbReference>